<feature type="binding site" evidence="5">
    <location>
        <position position="142"/>
    </location>
    <ligand>
        <name>pyridoxal 5'-phosphate</name>
        <dbReference type="ChEBI" id="CHEBI:597326"/>
    </ligand>
</feature>
<dbReference type="Gene3D" id="3.90.1150.10">
    <property type="entry name" value="Aspartate Aminotransferase, domain 1"/>
    <property type="match status" value="1"/>
</dbReference>
<feature type="binding site" evidence="5">
    <location>
        <begin position="227"/>
        <end position="230"/>
    </location>
    <ligand>
        <name>pyridoxal 5'-phosphate</name>
        <dbReference type="ChEBI" id="CHEBI:597326"/>
    </ligand>
</feature>
<evidence type="ECO:0000313" key="7">
    <source>
        <dbReference type="Proteomes" id="UP000615455"/>
    </source>
</evidence>
<keyword evidence="1 5" id="KW-0032">Aminotransferase</keyword>
<dbReference type="InterPro" id="IPR049704">
    <property type="entry name" value="Aminotrans_3_PPA_site"/>
</dbReference>
<keyword evidence="5" id="KW-0055">Arginine biosynthesis</keyword>
<comment type="subunit">
    <text evidence="5">Homodimer.</text>
</comment>
<keyword evidence="5" id="KW-0963">Cytoplasm</keyword>
<comment type="catalytic activity">
    <reaction evidence="5">
        <text>N(2)-acetyl-L-ornithine + 2-oxoglutarate = N-acetyl-L-glutamate 5-semialdehyde + L-glutamate</text>
        <dbReference type="Rhea" id="RHEA:18049"/>
        <dbReference type="ChEBI" id="CHEBI:16810"/>
        <dbReference type="ChEBI" id="CHEBI:29123"/>
        <dbReference type="ChEBI" id="CHEBI:29985"/>
        <dbReference type="ChEBI" id="CHEBI:57805"/>
        <dbReference type="EC" id="2.6.1.11"/>
    </reaction>
</comment>
<dbReference type="InterPro" id="IPR015424">
    <property type="entry name" value="PyrdxlP-dep_Trfase"/>
</dbReference>
<dbReference type="InterPro" id="IPR004636">
    <property type="entry name" value="AcOrn/SuccOrn_fam"/>
</dbReference>
<dbReference type="EMBL" id="BMHE01000001">
    <property type="protein sequence ID" value="GGI43678.1"/>
    <property type="molecule type" value="Genomic_DNA"/>
</dbReference>
<dbReference type="PROSITE" id="PS00600">
    <property type="entry name" value="AA_TRANSFER_CLASS_3"/>
    <property type="match status" value="1"/>
</dbReference>
<comment type="similarity">
    <text evidence="5">Belongs to the class-III pyridoxal-phosphate-dependent aminotransferase family. ArgD subfamily.</text>
</comment>
<comment type="miscellaneous">
    <text evidence="5">May also have succinyldiaminopimelate aminotransferase activity, thus carrying out the corresponding step in lysine biosynthesis.</text>
</comment>
<comment type="caution">
    <text evidence="6">The sequence shown here is derived from an EMBL/GenBank/DDBJ whole genome shotgun (WGS) entry which is preliminary data.</text>
</comment>
<dbReference type="NCBIfam" id="TIGR00707">
    <property type="entry name" value="argD"/>
    <property type="match status" value="1"/>
</dbReference>
<keyword evidence="4 5" id="KW-0663">Pyridoxal phosphate</keyword>
<dbReference type="InterPro" id="IPR005814">
    <property type="entry name" value="Aminotrans_3"/>
</dbReference>
<feature type="binding site" evidence="5">
    <location>
        <begin position="110"/>
        <end position="111"/>
    </location>
    <ligand>
        <name>pyridoxal 5'-phosphate</name>
        <dbReference type="ChEBI" id="CHEBI:597326"/>
    </ligand>
</feature>
<dbReference type="GO" id="GO:0008483">
    <property type="term" value="F:transaminase activity"/>
    <property type="evidence" value="ECO:0007669"/>
    <property type="project" value="UniProtKB-KW"/>
</dbReference>
<comment type="subcellular location">
    <subcellularLocation>
        <location evidence="5">Cytoplasm</location>
    </subcellularLocation>
</comment>
<comment type="cofactor">
    <cofactor evidence="5">
        <name>pyridoxal 5'-phosphate</name>
        <dbReference type="ChEBI" id="CHEBI:597326"/>
    </cofactor>
    <text evidence="5">Binds 1 pyridoxal phosphate per subunit.</text>
</comment>
<dbReference type="Proteomes" id="UP000615455">
    <property type="component" value="Unassembled WGS sequence"/>
</dbReference>
<feature type="binding site" evidence="5">
    <location>
        <position position="145"/>
    </location>
    <ligand>
        <name>N(2)-acetyl-L-ornithine</name>
        <dbReference type="ChEBI" id="CHEBI:57805"/>
    </ligand>
</feature>
<evidence type="ECO:0000256" key="4">
    <source>
        <dbReference type="ARBA" id="ARBA00022898"/>
    </source>
</evidence>
<keyword evidence="7" id="KW-1185">Reference proteome</keyword>
<evidence type="ECO:0000256" key="5">
    <source>
        <dbReference type="HAMAP-Rule" id="MF_01107"/>
    </source>
</evidence>
<evidence type="ECO:0000256" key="1">
    <source>
        <dbReference type="ARBA" id="ARBA00022576"/>
    </source>
</evidence>
<proteinExistence type="inferred from homology"/>
<dbReference type="NCBIfam" id="NF002325">
    <property type="entry name" value="PRK01278.1"/>
    <property type="match status" value="1"/>
</dbReference>
<evidence type="ECO:0000256" key="2">
    <source>
        <dbReference type="ARBA" id="ARBA00022605"/>
    </source>
</evidence>
<dbReference type="PANTHER" id="PTHR11986">
    <property type="entry name" value="AMINOTRANSFERASE CLASS III"/>
    <property type="match status" value="1"/>
</dbReference>
<dbReference type="RefSeq" id="WP_189006637.1">
    <property type="nucleotide sequence ID" value="NZ_BMHE01000001.1"/>
</dbReference>
<dbReference type="InterPro" id="IPR050103">
    <property type="entry name" value="Class-III_PLP-dep_AT"/>
</dbReference>
<comment type="pathway">
    <text evidence="5">Amino-acid biosynthesis; L-arginine biosynthesis; N(2)-acetyl-L-ornithine from L-glutamate: step 4/4.</text>
</comment>
<reference evidence="7" key="1">
    <citation type="journal article" date="2019" name="Int. J. Syst. Evol. Microbiol.">
        <title>The Global Catalogue of Microorganisms (GCM) 10K type strain sequencing project: providing services to taxonomists for standard genome sequencing and annotation.</title>
        <authorList>
            <consortium name="The Broad Institute Genomics Platform"/>
            <consortium name="The Broad Institute Genome Sequencing Center for Infectious Disease"/>
            <person name="Wu L."/>
            <person name="Ma J."/>
        </authorList>
    </citation>
    <scope>NUCLEOTIDE SEQUENCE [LARGE SCALE GENOMIC DNA]</scope>
    <source>
        <strain evidence="7">CGMCC 1.15043</strain>
    </source>
</reference>
<keyword evidence="2 5" id="KW-0028">Amino-acid biosynthesis</keyword>
<dbReference type="HAMAP" id="MF_01107">
    <property type="entry name" value="ArgD_aminotrans_3"/>
    <property type="match status" value="1"/>
</dbReference>
<dbReference type="SUPFAM" id="SSF53383">
    <property type="entry name" value="PLP-dependent transferases"/>
    <property type="match status" value="1"/>
</dbReference>
<dbReference type="EC" id="2.6.1.11" evidence="5"/>
<dbReference type="Pfam" id="PF00202">
    <property type="entry name" value="Aminotran_3"/>
    <property type="match status" value="1"/>
</dbReference>
<dbReference type="PIRSF" id="PIRSF000521">
    <property type="entry name" value="Transaminase_4ab_Lys_Orn"/>
    <property type="match status" value="1"/>
</dbReference>
<comment type="caution">
    <text evidence="5">Lacks conserved residue(s) required for the propagation of feature annotation.</text>
</comment>
<protein>
    <recommendedName>
        <fullName evidence="5">Acetylornithine aminotransferase</fullName>
        <shortName evidence="5">ACOAT</shortName>
        <ecNumber evidence="5">2.6.1.11</ecNumber>
    </recommendedName>
</protein>
<accession>A0ABQ2BS60</accession>
<dbReference type="PANTHER" id="PTHR11986:SF79">
    <property type="entry name" value="ACETYLORNITHINE AMINOTRANSFERASE, MITOCHONDRIAL"/>
    <property type="match status" value="1"/>
</dbReference>
<evidence type="ECO:0000256" key="3">
    <source>
        <dbReference type="ARBA" id="ARBA00022679"/>
    </source>
</evidence>
<feature type="modified residue" description="N6-(pyridoxal phosphate)lysine" evidence="5">
    <location>
        <position position="256"/>
    </location>
</feature>
<dbReference type="InterPro" id="IPR015422">
    <property type="entry name" value="PyrdxlP-dep_Trfase_small"/>
</dbReference>
<dbReference type="Gene3D" id="3.40.640.10">
    <property type="entry name" value="Type I PLP-dependent aspartate aminotransferase-like (Major domain)"/>
    <property type="match status" value="1"/>
</dbReference>
<dbReference type="CDD" id="cd00610">
    <property type="entry name" value="OAT_like"/>
    <property type="match status" value="1"/>
</dbReference>
<evidence type="ECO:0000313" key="6">
    <source>
        <dbReference type="EMBL" id="GGI43678.1"/>
    </source>
</evidence>
<name>A0ABQ2BS60_9BACL</name>
<keyword evidence="3 5" id="KW-0808">Transferase</keyword>
<gene>
    <name evidence="6" type="primary">argD2</name>
    <name evidence="5" type="synonym">argD</name>
    <name evidence="6" type="ORF">GCM10008018_03320</name>
</gene>
<dbReference type="InterPro" id="IPR015421">
    <property type="entry name" value="PyrdxlP-dep_Trfase_major"/>
</dbReference>
<organism evidence="6 7">
    <name type="scientific">Paenibacillus marchantiophytorum</name>
    <dbReference type="NCBI Taxonomy" id="1619310"/>
    <lineage>
        <taxon>Bacteria</taxon>
        <taxon>Bacillati</taxon>
        <taxon>Bacillota</taxon>
        <taxon>Bacilli</taxon>
        <taxon>Bacillales</taxon>
        <taxon>Paenibacillaceae</taxon>
        <taxon>Paenibacillus</taxon>
    </lineage>
</organism>
<feature type="binding site" evidence="5">
    <location>
        <position position="284"/>
    </location>
    <ligand>
        <name>pyridoxal 5'-phosphate</name>
        <dbReference type="ChEBI" id="CHEBI:597326"/>
    </ligand>
</feature>
<sequence length="402" mass="43559">MENVKERTEELLHEANSSILFVANRPQIVMEHGEGMYVWDTEGKKYLDFIGGWAVTALGHSPKVIADALVQQAGKLINVSPAFYNKPMIEFAQLLTGLSGLERVFFGSTGAEANESAIKLARKYGSVCKGGAYEVITANRSFHGRTLAMMAATGKPQWEQKFTPQMPGFVKVPFNDIEAVRSAITPKTCAVMLELIQGEGGVHEVSLDYVKELRSLCDEQGVLLIFDEIQTGLGRTGRMFAFEHYGVTPDVLTLAKGIGGGFPLSAMLAKEAFNLFEPGDQGGTYTGQPLGMAVGLAVVGELIERKLPAQAAKQGAYLQTKLREVQAKYGLSGIRGKGLLLAFDLPEPRGEELVAACLEAGLLINSSSPQTIRLMPALVVTDEEIDRMMSILCAVMDQLILK</sequence>